<proteinExistence type="predicted"/>
<accession>A0A3P1C7X6</accession>
<gene>
    <name evidence="1" type="ORF">EHT25_00160</name>
</gene>
<keyword evidence="2" id="KW-1185">Reference proteome</keyword>
<evidence type="ECO:0000313" key="2">
    <source>
        <dbReference type="Proteomes" id="UP000271925"/>
    </source>
</evidence>
<sequence length="82" mass="9432">MKIGERLMKQLNKTYAPSQLITFQISRYDVALKTDEDGNPVLMYIGKANDRGIIRGDQFARRLLKDETGAIIKDHWDHKGKV</sequence>
<organism evidence="1 2">
    <name type="scientific">Larkinella rosea</name>
    <dbReference type="NCBI Taxonomy" id="2025312"/>
    <lineage>
        <taxon>Bacteria</taxon>
        <taxon>Pseudomonadati</taxon>
        <taxon>Bacteroidota</taxon>
        <taxon>Cytophagia</taxon>
        <taxon>Cytophagales</taxon>
        <taxon>Spirosomataceae</taxon>
        <taxon>Larkinella</taxon>
    </lineage>
</organism>
<evidence type="ECO:0000313" key="1">
    <source>
        <dbReference type="EMBL" id="RRB09359.1"/>
    </source>
</evidence>
<dbReference type="Proteomes" id="UP000271925">
    <property type="component" value="Unassembled WGS sequence"/>
</dbReference>
<name>A0A3P1C7X6_9BACT</name>
<dbReference type="OrthoDB" id="770510at2"/>
<dbReference type="RefSeq" id="WP_124868862.1">
    <property type="nucleotide sequence ID" value="NZ_RQJO01000004.1"/>
</dbReference>
<comment type="caution">
    <text evidence="1">The sequence shown here is derived from an EMBL/GenBank/DDBJ whole genome shotgun (WGS) entry which is preliminary data.</text>
</comment>
<reference evidence="1 2" key="1">
    <citation type="submission" date="2018-11" db="EMBL/GenBank/DDBJ databases">
        <authorList>
            <person name="Zhou Z."/>
            <person name="Wang G."/>
        </authorList>
    </citation>
    <scope>NUCLEOTIDE SEQUENCE [LARGE SCALE GENOMIC DNA]</scope>
    <source>
        <strain evidence="1 2">KCTC52004</strain>
    </source>
</reference>
<dbReference type="EMBL" id="RQJO01000004">
    <property type="protein sequence ID" value="RRB09359.1"/>
    <property type="molecule type" value="Genomic_DNA"/>
</dbReference>
<dbReference type="AlphaFoldDB" id="A0A3P1C7X6"/>
<protein>
    <submittedName>
        <fullName evidence="1">Uncharacterized protein</fullName>
    </submittedName>
</protein>